<evidence type="ECO:0000256" key="1">
    <source>
        <dbReference type="ARBA" id="ARBA00022884"/>
    </source>
</evidence>
<dbReference type="InterPro" id="IPR000571">
    <property type="entry name" value="Znf_CCCH"/>
</dbReference>
<dbReference type="PROSITE" id="PS50103">
    <property type="entry name" value="ZF_C3H1"/>
    <property type="match status" value="1"/>
</dbReference>
<organism evidence="5 6">
    <name type="scientific">Nephila pilipes</name>
    <name type="common">Giant wood spider</name>
    <name type="synonym">Nephila maculata</name>
    <dbReference type="NCBI Taxonomy" id="299642"/>
    <lineage>
        <taxon>Eukaryota</taxon>
        <taxon>Metazoa</taxon>
        <taxon>Ecdysozoa</taxon>
        <taxon>Arthropoda</taxon>
        <taxon>Chelicerata</taxon>
        <taxon>Arachnida</taxon>
        <taxon>Araneae</taxon>
        <taxon>Araneomorphae</taxon>
        <taxon>Entelegynae</taxon>
        <taxon>Araneoidea</taxon>
        <taxon>Nephilidae</taxon>
        <taxon>Nephila</taxon>
    </lineage>
</organism>
<evidence type="ECO:0000256" key="2">
    <source>
        <dbReference type="PROSITE-ProRule" id="PRU00723"/>
    </source>
</evidence>
<dbReference type="GO" id="GO:0003723">
    <property type="term" value="F:RNA binding"/>
    <property type="evidence" value="ECO:0007669"/>
    <property type="project" value="UniProtKB-KW"/>
</dbReference>
<dbReference type="Pfam" id="PF00642">
    <property type="entry name" value="zf-CCCH"/>
    <property type="match status" value="1"/>
</dbReference>
<feature type="compositionally biased region" description="Basic and acidic residues" evidence="3">
    <location>
        <begin position="112"/>
        <end position="125"/>
    </location>
</feature>
<comment type="caution">
    <text evidence="5">The sequence shown here is derived from an EMBL/GenBank/DDBJ whole genome shotgun (WGS) entry which is preliminary data.</text>
</comment>
<dbReference type="Proteomes" id="UP000887013">
    <property type="component" value="Unassembled WGS sequence"/>
</dbReference>
<dbReference type="AlphaFoldDB" id="A0A8X6TIQ9"/>
<keyword evidence="1" id="KW-0694">RNA-binding</keyword>
<feature type="compositionally biased region" description="Basic and acidic residues" evidence="3">
    <location>
        <begin position="208"/>
        <end position="231"/>
    </location>
</feature>
<feature type="region of interest" description="Disordered" evidence="3">
    <location>
        <begin position="370"/>
        <end position="410"/>
    </location>
</feature>
<feature type="compositionally biased region" description="Basic and acidic residues" evidence="3">
    <location>
        <begin position="166"/>
        <end position="189"/>
    </location>
</feature>
<dbReference type="InterPro" id="IPR002483">
    <property type="entry name" value="PWI_dom"/>
</dbReference>
<protein>
    <submittedName>
        <fullName evidence="5">RNA-binding protein 26</fullName>
    </submittedName>
</protein>
<feature type="compositionally biased region" description="Basic and acidic residues" evidence="3">
    <location>
        <begin position="267"/>
        <end position="289"/>
    </location>
</feature>
<dbReference type="Pfam" id="PF01480">
    <property type="entry name" value="PWI"/>
    <property type="match status" value="1"/>
</dbReference>
<sequence>MIIENIEAFKTWLTSRLSRMCDADPTALAKYILALVKKERTEDELREFCLDQLDVFLMKETKPFVDLLFEALKNKSYLPSSSDNLAKDVADVQSNSAKLSPRSAEFNSSHNDSGKGGKPEIDIRSDLMNSQHDSGRSKASTTSSVKVKSGGSPEHSHRSYRHRSRSRSDREVSDSRKRSISDEKNDKNSKHAFVPSKKFKSRRHHYSKSSDDKFRDDKNEKRSNRRVKDQLSDEDGMDDRGKSISRSNSWDKTRSRSRSSSRSSRSRSRERSIDDHDKTDYHSKSDSLKIQHLDHGDTDYRQKPHPGVGGPQLQSINSYATKRISKRCQDYDERGYCLRGDLCVYDHGTDPILVEDVSSVLNFGVVSQDRYEDHTTGTKSPKQPPPPSSPPPLPPPPPPLPPLPPPEHVTAEHKPLIPAETIDVPPVRNQFITLPSLRPTAGRRFGRRGPGQIITAQHVIKQI</sequence>
<name>A0A8X6TIQ9_NEPPI</name>
<feature type="region of interest" description="Disordered" evidence="3">
    <location>
        <begin position="92"/>
        <end position="289"/>
    </location>
</feature>
<reference evidence="5" key="1">
    <citation type="submission" date="2020-08" db="EMBL/GenBank/DDBJ databases">
        <title>Multicomponent nature underlies the extraordinary mechanical properties of spider dragline silk.</title>
        <authorList>
            <person name="Kono N."/>
            <person name="Nakamura H."/>
            <person name="Mori M."/>
            <person name="Yoshida Y."/>
            <person name="Ohtoshi R."/>
            <person name="Malay A.D."/>
            <person name="Moran D.A.P."/>
            <person name="Tomita M."/>
            <person name="Numata K."/>
            <person name="Arakawa K."/>
        </authorList>
    </citation>
    <scope>NUCLEOTIDE SEQUENCE</scope>
</reference>
<dbReference type="PANTHER" id="PTHR14398">
    <property type="entry name" value="RNA RECOGNITION RRM/RNP DOMAIN"/>
    <property type="match status" value="1"/>
</dbReference>
<gene>
    <name evidence="5" type="primary">RBM26</name>
    <name evidence="5" type="ORF">NPIL_35941</name>
</gene>
<evidence type="ECO:0000313" key="6">
    <source>
        <dbReference type="Proteomes" id="UP000887013"/>
    </source>
</evidence>
<evidence type="ECO:0000256" key="3">
    <source>
        <dbReference type="SAM" id="MobiDB-lite"/>
    </source>
</evidence>
<evidence type="ECO:0000313" key="5">
    <source>
        <dbReference type="EMBL" id="GFT14113.1"/>
    </source>
</evidence>
<dbReference type="OrthoDB" id="443401at2759"/>
<feature type="zinc finger region" description="C3H1-type" evidence="2">
    <location>
        <begin position="322"/>
        <end position="350"/>
    </location>
</feature>
<keyword evidence="2" id="KW-0862">Zinc</keyword>
<dbReference type="GO" id="GO:0008270">
    <property type="term" value="F:zinc ion binding"/>
    <property type="evidence" value="ECO:0007669"/>
    <property type="project" value="UniProtKB-KW"/>
</dbReference>
<feature type="compositionally biased region" description="Low complexity" evidence="3">
    <location>
        <begin position="140"/>
        <end position="152"/>
    </location>
</feature>
<keyword evidence="2" id="KW-0479">Metal-binding</keyword>
<dbReference type="GO" id="GO:0005634">
    <property type="term" value="C:nucleus"/>
    <property type="evidence" value="ECO:0007669"/>
    <property type="project" value="TreeGrafter"/>
</dbReference>
<dbReference type="PANTHER" id="PTHR14398:SF0">
    <property type="entry name" value="ZINC FINGER PROTEIN SWM"/>
    <property type="match status" value="1"/>
</dbReference>
<feature type="compositionally biased region" description="Pro residues" evidence="3">
    <location>
        <begin position="382"/>
        <end position="407"/>
    </location>
</feature>
<dbReference type="EMBL" id="BMAW01104401">
    <property type="protein sequence ID" value="GFT14113.1"/>
    <property type="molecule type" value="Genomic_DNA"/>
</dbReference>
<feature type="compositionally biased region" description="Basic residues" evidence="3">
    <location>
        <begin position="197"/>
        <end position="207"/>
    </location>
</feature>
<accession>A0A8X6TIQ9</accession>
<proteinExistence type="predicted"/>
<feature type="domain" description="C3H1-type" evidence="4">
    <location>
        <begin position="322"/>
        <end position="350"/>
    </location>
</feature>
<feature type="compositionally biased region" description="Basic residues" evidence="3">
    <location>
        <begin position="255"/>
        <end position="266"/>
    </location>
</feature>
<keyword evidence="2" id="KW-0863">Zinc-finger</keyword>
<keyword evidence="6" id="KW-1185">Reference proteome</keyword>
<evidence type="ECO:0000259" key="4">
    <source>
        <dbReference type="PROSITE" id="PS50103"/>
    </source>
</evidence>
<dbReference type="InterPro" id="IPR045137">
    <property type="entry name" value="RBM26/27"/>
</dbReference>
<dbReference type="Gene3D" id="1.20.1390.10">
    <property type="entry name" value="PWI domain"/>
    <property type="match status" value="1"/>
</dbReference>